<dbReference type="InterPro" id="IPR000477">
    <property type="entry name" value="RT_dom"/>
</dbReference>
<evidence type="ECO:0000313" key="3">
    <source>
        <dbReference type="Proteomes" id="UP001064489"/>
    </source>
</evidence>
<dbReference type="Pfam" id="PF00078">
    <property type="entry name" value="RVT_1"/>
    <property type="match status" value="1"/>
</dbReference>
<evidence type="ECO:0000259" key="1">
    <source>
        <dbReference type="PROSITE" id="PS50878"/>
    </source>
</evidence>
<dbReference type="PANTHER" id="PTHR33116:SF78">
    <property type="entry name" value="OS12G0587133 PROTEIN"/>
    <property type="match status" value="1"/>
</dbReference>
<comment type="caution">
    <text evidence="2">The sequence shown here is derived from an EMBL/GenBank/DDBJ whole genome shotgun (WGS) entry which is preliminary data.</text>
</comment>
<dbReference type="Proteomes" id="UP001064489">
    <property type="component" value="Chromosome 13"/>
</dbReference>
<dbReference type="EMBL" id="JAJSOW010000002">
    <property type="protein sequence ID" value="KAI9198847.1"/>
    <property type="molecule type" value="Genomic_DNA"/>
</dbReference>
<dbReference type="InterPro" id="IPR043502">
    <property type="entry name" value="DNA/RNA_pol_sf"/>
</dbReference>
<gene>
    <name evidence="2" type="ORF">LWI28_023034</name>
</gene>
<dbReference type="AlphaFoldDB" id="A0AAD5JU43"/>
<organism evidence="2 3">
    <name type="scientific">Acer negundo</name>
    <name type="common">Box elder</name>
    <dbReference type="NCBI Taxonomy" id="4023"/>
    <lineage>
        <taxon>Eukaryota</taxon>
        <taxon>Viridiplantae</taxon>
        <taxon>Streptophyta</taxon>
        <taxon>Embryophyta</taxon>
        <taxon>Tracheophyta</taxon>
        <taxon>Spermatophyta</taxon>
        <taxon>Magnoliopsida</taxon>
        <taxon>eudicotyledons</taxon>
        <taxon>Gunneridae</taxon>
        <taxon>Pentapetalae</taxon>
        <taxon>rosids</taxon>
        <taxon>malvids</taxon>
        <taxon>Sapindales</taxon>
        <taxon>Sapindaceae</taxon>
        <taxon>Hippocastanoideae</taxon>
        <taxon>Acereae</taxon>
        <taxon>Acer</taxon>
    </lineage>
</organism>
<name>A0AAD5JU43_ACENE</name>
<dbReference type="PANTHER" id="PTHR33116">
    <property type="entry name" value="REVERSE TRANSCRIPTASE ZINC-BINDING DOMAIN-CONTAINING PROTEIN-RELATED-RELATED"/>
    <property type="match status" value="1"/>
</dbReference>
<dbReference type="PROSITE" id="PS50878">
    <property type="entry name" value="RT_POL"/>
    <property type="match status" value="1"/>
</dbReference>
<proteinExistence type="predicted"/>
<sequence>MDPMCMEAALSLSSPVAVSSTSTTQFGMSMVSGVNSSSRVVPLASGGVCSLVGELIPPQHEGDVSAHLELCRNALIGHVVLSSGERPWKLVDLKARLSKHWMLNSDWRLISLGRGYYQILLKSPAEMNHVWGFDLVHLNPGILCLQPRVPDFKPSLQKSTNAQLDKATSDGDFGHFTHFARVLVDVDVSSMLPTLVLLERDEFHNSFIDVEYDNLPAFCSTCSSICHLSSSCRWNKSSKVPLSSTTKSTQDIAGDSRVFGDDGFQPDVDGHDSVVVHTSVGSNLISSSTSFVGLVLSSNPSSSTISTISEVASSSVPPMISQVLQISKDSGFDDGVTDSVLVSNSSVVDPSISYVSSDVIFSSESYGYRQVRVHEILGNQSSEECFYRDRSRVRWLRDGDQNTSFFHASIKHDVIPSLVTAVENVFLTSVPSADDIHDAVFAMDAASALGPDGFSSSLNSSFIVLLPKLRDSISVDQFRPIVLSNFLFKISSKILADRLARVAARIISPRQFSFIRDRHIEDCIALASDCVNVLQKKCYGGNLAMKIDIRKAFDTLDWFFLCRVLQAFGFSFIFVDWIDGILCSSRLSILFNGIPERYFCCSRGVRQGDPLSPLLFGITEDFLSRLLTRLVGSSQILPISSPRGFLVPTHLLYADDVLIFCRGTQKNLKHIMGAFRDYGNISGQLVNWGKSSIYFGSSISPSQIGSLQSLIGMQIGQLPFSYLGVPLFRGKPRKAVLRHIANKILSKFAKWKGKFLSLASHATLIRSVITGSFVHSFMIYKWPSSFLSLINRKLRNFLWTGSCFLLRIVFASPGFQLASHCSICRVSSESADHIFIHCPLAVTLWEVVFSAFQRHFSTETWQSFFLQAMSVSFSEQGHPSKAPVIKSVIWSPPAPGWIKVNTDNAVMGSLGFGGCGGIFRNCRAFVNGCFAIPLGQVFTFEVELLAASLAINFTWKWFLGGFVKRGNAASSRSPDGFSGFPYFHGGESGCRWIFKHALELQGDSWWFSAPPFYSTLVDNDYMGRESFRFS</sequence>
<evidence type="ECO:0000313" key="2">
    <source>
        <dbReference type="EMBL" id="KAI9198847.1"/>
    </source>
</evidence>
<protein>
    <recommendedName>
        <fullName evidence="1">Reverse transcriptase domain-containing protein</fullName>
    </recommendedName>
</protein>
<dbReference type="CDD" id="cd01650">
    <property type="entry name" value="RT_nLTR_like"/>
    <property type="match status" value="1"/>
</dbReference>
<dbReference type="SUPFAM" id="SSF56672">
    <property type="entry name" value="DNA/RNA polymerases"/>
    <property type="match status" value="1"/>
</dbReference>
<accession>A0AAD5JU43</accession>
<feature type="domain" description="Reverse transcriptase" evidence="1">
    <location>
        <begin position="447"/>
        <end position="727"/>
    </location>
</feature>
<keyword evidence="3" id="KW-1185">Reference proteome</keyword>
<reference evidence="2 3" key="1">
    <citation type="journal article" date="2022" name="Plant J.">
        <title>Strategies of tolerance reflected in two North American maple genomes.</title>
        <authorList>
            <person name="McEvoy S.L."/>
            <person name="Sezen U.U."/>
            <person name="Trouern-Trend A."/>
            <person name="McMahon S.M."/>
            <person name="Schaberg P.G."/>
            <person name="Yang J."/>
            <person name="Wegrzyn J.L."/>
            <person name="Swenson N.G."/>
        </authorList>
    </citation>
    <scope>NUCLEOTIDE SEQUENCE [LARGE SCALE GENOMIC DNA]</scope>
    <source>
        <strain evidence="2">91603</strain>
    </source>
</reference>